<proteinExistence type="inferred from homology"/>
<dbReference type="AlphaFoldDB" id="A0A1Y4IAF0"/>
<comment type="caution">
    <text evidence="8">The sequence shown here is derived from an EMBL/GenBank/DDBJ whole genome shotgun (WGS) entry which is preliminary data.</text>
</comment>
<keyword evidence="3 6" id="KW-0378">Hydrolase</keyword>
<dbReference type="Gene3D" id="3.40.50.200">
    <property type="entry name" value="Peptidase S8/S53 domain"/>
    <property type="match status" value="2"/>
</dbReference>
<comment type="similarity">
    <text evidence="1 6">Belongs to the peptidase S8 family.</text>
</comment>
<dbReference type="SUPFAM" id="SSF52743">
    <property type="entry name" value="Subtilisin-like"/>
    <property type="match status" value="1"/>
</dbReference>
<dbReference type="Proteomes" id="UP000195950">
    <property type="component" value="Unassembled WGS sequence"/>
</dbReference>
<evidence type="ECO:0000256" key="2">
    <source>
        <dbReference type="ARBA" id="ARBA00022670"/>
    </source>
</evidence>
<reference evidence="9" key="1">
    <citation type="submission" date="2017-04" db="EMBL/GenBank/DDBJ databases">
        <title>Function of individual gut microbiota members based on whole genome sequencing of pure cultures obtained from chicken caecum.</title>
        <authorList>
            <person name="Medvecky M."/>
            <person name="Cejkova D."/>
            <person name="Polansky O."/>
            <person name="Karasova D."/>
            <person name="Kubasova T."/>
            <person name="Cizek A."/>
            <person name="Rychlik I."/>
        </authorList>
    </citation>
    <scope>NUCLEOTIDE SEQUENCE [LARGE SCALE GENOMIC DNA]</scope>
    <source>
        <strain evidence="9">An199</strain>
    </source>
</reference>
<dbReference type="PROSITE" id="PS51892">
    <property type="entry name" value="SUBTILASE"/>
    <property type="match status" value="1"/>
</dbReference>
<dbReference type="PANTHER" id="PTHR43806">
    <property type="entry name" value="PEPTIDASE S8"/>
    <property type="match status" value="1"/>
</dbReference>
<protein>
    <submittedName>
        <fullName evidence="8">Peptidase S8</fullName>
    </submittedName>
</protein>
<dbReference type="PANTHER" id="PTHR43806:SF67">
    <property type="entry name" value="EGF-LIKE DOMAIN-CONTAINING PROTEIN"/>
    <property type="match status" value="1"/>
</dbReference>
<feature type="domain" description="Peptidase S8/S53" evidence="7">
    <location>
        <begin position="148"/>
        <end position="309"/>
    </location>
</feature>
<evidence type="ECO:0000256" key="6">
    <source>
        <dbReference type="PROSITE-ProRule" id="PRU01240"/>
    </source>
</evidence>
<keyword evidence="4 6" id="KW-0720">Serine protease</keyword>
<dbReference type="InterPro" id="IPR050131">
    <property type="entry name" value="Peptidase_S8_subtilisin-like"/>
</dbReference>
<dbReference type="GO" id="GO:0006508">
    <property type="term" value="P:proteolysis"/>
    <property type="evidence" value="ECO:0007669"/>
    <property type="project" value="UniProtKB-KW"/>
</dbReference>
<dbReference type="InterPro" id="IPR015500">
    <property type="entry name" value="Peptidase_S8_subtilisin-rel"/>
</dbReference>
<evidence type="ECO:0000313" key="9">
    <source>
        <dbReference type="Proteomes" id="UP000195950"/>
    </source>
</evidence>
<dbReference type="InterPro" id="IPR000209">
    <property type="entry name" value="Peptidase_S8/S53_dom"/>
</dbReference>
<evidence type="ECO:0000313" key="8">
    <source>
        <dbReference type="EMBL" id="OUP17193.1"/>
    </source>
</evidence>
<feature type="domain" description="Peptidase S8/S53" evidence="7">
    <location>
        <begin position="435"/>
        <end position="621"/>
    </location>
</feature>
<dbReference type="EMBL" id="NFJX01000013">
    <property type="protein sequence ID" value="OUP17193.1"/>
    <property type="molecule type" value="Genomic_DNA"/>
</dbReference>
<dbReference type="InterPro" id="IPR036852">
    <property type="entry name" value="Peptidase_S8/S53_dom_sf"/>
</dbReference>
<dbReference type="InterPro" id="IPR023828">
    <property type="entry name" value="Peptidase_S8_Ser-AS"/>
</dbReference>
<name>A0A1Y4IAF0_PARDI</name>
<evidence type="ECO:0000256" key="1">
    <source>
        <dbReference type="ARBA" id="ARBA00011073"/>
    </source>
</evidence>
<evidence type="ECO:0000259" key="7">
    <source>
        <dbReference type="Pfam" id="PF00082"/>
    </source>
</evidence>
<dbReference type="PROSITE" id="PS00137">
    <property type="entry name" value="SUBTILASE_HIS"/>
    <property type="match status" value="1"/>
</dbReference>
<sequence length="727" mass="79041">MVNMKRKSILLSLLLAIFVVGGMFAQEPTYSKMSPYTRILLDKLAKKDTANSLLRSSISGDYLSAFVKVATDEGWASLDSAGCRIRTRTGDIATVLIPLSAVESVSGLDCIQYVSASQPMRASMDSARYYSDVADAYAGTKLPQPYTGKGVIVGVVDQGLDFTHPNFYDKEGKAYRIKQVWDQTSPYSKAEYRTEEELLDAACSFDSDVNTHGTHVTGIAAGGGFDTPYQGVANESDMILVATTMQNSDIVDGVDYIFKESERLGRPCVVNLSLGDGIGGHDGTNFMDIMLDRMVGPGKIITVAMGNSRDMPVYTELMSPSDTLRTFVGRSNTGLSYGLVDIWADEPGEPFSVCLDLYDRESDEILNTTGFFALDTMPKSSVFTSESVDGTLVYEAQMESELYVFNGRYRLFIQFNYPEGTKNEKIFLLHVATNNTPVRAWGNNGESLFTDLGKGYPYTVGTGDFTVGSPASAKNVIAVGAYATRICPVNVDGGTSYLAGNSLGELTSFSSVGPTLDNRMKPDITAPGLWVASSYNSFYLEGETGEGAKASQARYSTFNGHRYPWGYMSGTSMACPFVTGSIALWLQANPALSPDDIKDVFSRTAVQDKPLSYPNKQWGWGKIDVYKGLLDILGIPTSTENVFEEAPQEAVSVYASGTKGSFHVRWAEVPGSFSIHVYDASGRHLYGEKVDSPASVDYAVSLGNVQPGVYFIRIDTAEGTVERKIRL</sequence>
<dbReference type="Pfam" id="PF00082">
    <property type="entry name" value="Peptidase_S8"/>
    <property type="match status" value="2"/>
</dbReference>
<organism evidence="8 9">
    <name type="scientific">Parabacteroides distasonis</name>
    <dbReference type="NCBI Taxonomy" id="823"/>
    <lineage>
        <taxon>Bacteria</taxon>
        <taxon>Pseudomonadati</taxon>
        <taxon>Bacteroidota</taxon>
        <taxon>Bacteroidia</taxon>
        <taxon>Bacteroidales</taxon>
        <taxon>Tannerellaceae</taxon>
        <taxon>Parabacteroides</taxon>
    </lineage>
</organism>
<dbReference type="NCBIfam" id="TIGR04183">
    <property type="entry name" value="Por_Secre_tail"/>
    <property type="match status" value="1"/>
</dbReference>
<feature type="active site" description="Charge relay system" evidence="5 6">
    <location>
        <position position="212"/>
    </location>
</feature>
<dbReference type="GO" id="GO:0004252">
    <property type="term" value="F:serine-type endopeptidase activity"/>
    <property type="evidence" value="ECO:0007669"/>
    <property type="project" value="UniProtKB-UniRule"/>
</dbReference>
<dbReference type="PROSITE" id="PS00138">
    <property type="entry name" value="SUBTILASE_SER"/>
    <property type="match status" value="1"/>
</dbReference>
<evidence type="ECO:0000256" key="3">
    <source>
        <dbReference type="ARBA" id="ARBA00022801"/>
    </source>
</evidence>
<feature type="active site" description="Charge relay system" evidence="5 6">
    <location>
        <position position="572"/>
    </location>
</feature>
<dbReference type="PRINTS" id="PR00723">
    <property type="entry name" value="SUBTILISIN"/>
</dbReference>
<dbReference type="InterPro" id="IPR026444">
    <property type="entry name" value="Secre_tail"/>
</dbReference>
<accession>A0A1Y4IAF0</accession>
<evidence type="ECO:0000256" key="5">
    <source>
        <dbReference type="PIRSR" id="PIRSR615500-1"/>
    </source>
</evidence>
<gene>
    <name evidence="8" type="ORF">B5F32_14355</name>
</gene>
<dbReference type="InterPro" id="IPR022398">
    <property type="entry name" value="Peptidase_S8_His-AS"/>
</dbReference>
<feature type="active site" description="Charge relay system" evidence="5 6">
    <location>
        <position position="157"/>
    </location>
</feature>
<keyword evidence="2 6" id="KW-0645">Protease</keyword>
<evidence type="ECO:0000256" key="4">
    <source>
        <dbReference type="ARBA" id="ARBA00022825"/>
    </source>
</evidence>